<accession>A0A2U1CCY9</accession>
<sequence length="82" mass="9250">MKIQIEDTVYEGTAAGIMEQLRDLSFDPTEFPDVETYIWFVQNNVIRTTGMDCPLPDGDAETQAAALLRHLERFGALTMLEV</sequence>
<dbReference type="OrthoDB" id="1857874at2"/>
<organism evidence="1 2">
    <name type="scientific">Intestinimonas butyriciproducens</name>
    <dbReference type="NCBI Taxonomy" id="1297617"/>
    <lineage>
        <taxon>Bacteria</taxon>
        <taxon>Bacillati</taxon>
        <taxon>Bacillota</taxon>
        <taxon>Clostridia</taxon>
        <taxon>Eubacteriales</taxon>
        <taxon>Intestinimonas</taxon>
    </lineage>
</organism>
<dbReference type="AlphaFoldDB" id="A0A2U1CCY9"/>
<dbReference type="RefSeq" id="WP_116722042.1">
    <property type="nucleotide sequence ID" value="NZ_CP011524.1"/>
</dbReference>
<name>A0A2U1CCY9_9FIRM</name>
<reference evidence="1 2" key="1">
    <citation type="submission" date="2018-04" db="EMBL/GenBank/DDBJ databases">
        <title>Genomic Encyclopedia of Type Strains, Phase IV (KMG-IV): sequencing the most valuable type-strain genomes for metagenomic binning, comparative biology and taxonomic classification.</title>
        <authorList>
            <person name="Goeker M."/>
        </authorList>
    </citation>
    <scope>NUCLEOTIDE SEQUENCE [LARGE SCALE GENOMIC DNA]</scope>
    <source>
        <strain evidence="1 2">DSM 26588</strain>
    </source>
</reference>
<gene>
    <name evidence="1" type="ORF">C7373_104256</name>
</gene>
<dbReference type="GeneID" id="93228999"/>
<evidence type="ECO:0000313" key="2">
    <source>
        <dbReference type="Proteomes" id="UP000245778"/>
    </source>
</evidence>
<protein>
    <submittedName>
        <fullName evidence="1">Uncharacterized protein</fullName>
    </submittedName>
</protein>
<evidence type="ECO:0000313" key="1">
    <source>
        <dbReference type="EMBL" id="PVY58657.1"/>
    </source>
</evidence>
<dbReference type="Proteomes" id="UP000245778">
    <property type="component" value="Unassembled WGS sequence"/>
</dbReference>
<dbReference type="EMBL" id="QEKK01000004">
    <property type="protein sequence ID" value="PVY58657.1"/>
    <property type="molecule type" value="Genomic_DNA"/>
</dbReference>
<comment type="caution">
    <text evidence="1">The sequence shown here is derived from an EMBL/GenBank/DDBJ whole genome shotgun (WGS) entry which is preliminary data.</text>
</comment>
<proteinExistence type="predicted"/>